<dbReference type="Ensembl" id="ENSEAST00005041281.1">
    <property type="protein sequence ID" value="ENSEASP00005054503.1"/>
    <property type="gene ID" value="ENSEASG00005025343.1"/>
</dbReference>
<accession>A0A9L0JQ12</accession>
<dbReference type="GeneTree" id="ENSGT00900000143426"/>
<name>A0A9L0JQ12_EQUAS</name>
<reference evidence="1" key="3">
    <citation type="submission" date="2025-09" db="UniProtKB">
        <authorList>
            <consortium name="Ensembl"/>
        </authorList>
    </citation>
    <scope>IDENTIFICATION</scope>
</reference>
<keyword evidence="2" id="KW-1185">Reference proteome</keyword>
<sequence length="106" mass="11639">MIILFRTLLNFLRGFHLFKEGAGFRWVATLDFPIALLETFELGPTLFQGPEEAILPEPLSHSPIHLAVSVTESSGLFIAPVHTCHLLILKAPVILLHPAASLSSGW</sequence>
<dbReference type="Proteomes" id="UP000694387">
    <property type="component" value="Chromosome 2"/>
</dbReference>
<proteinExistence type="predicted"/>
<reference evidence="1" key="2">
    <citation type="submission" date="2025-08" db="UniProtKB">
        <authorList>
            <consortium name="Ensembl"/>
        </authorList>
    </citation>
    <scope>IDENTIFICATION</scope>
</reference>
<evidence type="ECO:0000313" key="2">
    <source>
        <dbReference type="Proteomes" id="UP000694387"/>
    </source>
</evidence>
<dbReference type="AlphaFoldDB" id="A0A9L0JQ12"/>
<evidence type="ECO:0000313" key="1">
    <source>
        <dbReference type="Ensembl" id="ENSEASP00005054503.1"/>
    </source>
</evidence>
<protein>
    <submittedName>
        <fullName evidence="1">Uncharacterized protein</fullName>
    </submittedName>
</protein>
<organism evidence="1 2">
    <name type="scientific">Equus asinus</name>
    <name type="common">Donkey</name>
    <name type="synonym">Equus africanus asinus</name>
    <dbReference type="NCBI Taxonomy" id="9793"/>
    <lineage>
        <taxon>Eukaryota</taxon>
        <taxon>Metazoa</taxon>
        <taxon>Chordata</taxon>
        <taxon>Craniata</taxon>
        <taxon>Vertebrata</taxon>
        <taxon>Euteleostomi</taxon>
        <taxon>Mammalia</taxon>
        <taxon>Eutheria</taxon>
        <taxon>Laurasiatheria</taxon>
        <taxon>Perissodactyla</taxon>
        <taxon>Equidae</taxon>
        <taxon>Equus</taxon>
    </lineage>
</organism>
<reference evidence="1 2" key="1">
    <citation type="journal article" date="2020" name="Nat. Commun.">
        <title>Donkey genomes provide new insights into domestication and selection for coat color.</title>
        <authorList>
            <person name="Wang"/>
            <person name="C."/>
            <person name="Li"/>
            <person name="H."/>
            <person name="Guo"/>
            <person name="Y."/>
            <person name="Huang"/>
            <person name="J."/>
            <person name="Sun"/>
            <person name="Y."/>
            <person name="Min"/>
            <person name="J."/>
            <person name="Wang"/>
            <person name="J."/>
            <person name="Fang"/>
            <person name="X."/>
            <person name="Zhao"/>
            <person name="Z."/>
            <person name="Wang"/>
            <person name="S."/>
            <person name="Zhang"/>
            <person name="Y."/>
            <person name="Liu"/>
            <person name="Q."/>
            <person name="Jiang"/>
            <person name="Q."/>
            <person name="Wang"/>
            <person name="X."/>
            <person name="Guo"/>
            <person name="Y."/>
            <person name="Yang"/>
            <person name="C."/>
            <person name="Wang"/>
            <person name="Y."/>
            <person name="Tian"/>
            <person name="F."/>
            <person name="Zhuang"/>
            <person name="G."/>
            <person name="Fan"/>
            <person name="Y."/>
            <person name="Gao"/>
            <person name="Q."/>
            <person name="Li"/>
            <person name="Y."/>
            <person name="Ju"/>
            <person name="Z."/>
            <person name="Li"/>
            <person name="J."/>
            <person name="Li"/>
            <person name="R."/>
            <person name="Hou"/>
            <person name="M."/>
            <person name="Yang"/>
            <person name="G."/>
            <person name="Liu"/>
            <person name="G."/>
            <person name="Liu"/>
            <person name="W."/>
            <person name="Guo"/>
            <person name="J."/>
            <person name="Pan"/>
            <person name="S."/>
            <person name="Fan"/>
            <person name="G."/>
            <person name="Zhang"/>
            <person name="W."/>
            <person name="Zhang"/>
            <person name="R."/>
            <person name="Yu"/>
            <person name="J."/>
            <person name="Zhang"/>
            <person name="X."/>
            <person name="Yin"/>
            <person name="Q."/>
            <person name="Ji"/>
            <person name="C."/>
            <person name="Jin"/>
            <person name="Y."/>
            <person name="Yue"/>
            <person name="G."/>
            <person name="Liu"/>
            <person name="M."/>
            <person name="Xu"/>
            <person name="J."/>
            <person name="Liu"/>
            <person name="S."/>
            <person name="Jordana"/>
            <person name="J."/>
            <person name="Noce"/>
            <person name="A."/>
            <person name="Amills"/>
            <person name="M."/>
            <person name="Wu"/>
            <person name="D.D."/>
            <person name="Li"/>
            <person name="S."/>
            <person name="Zhou"/>
            <person name="X. and Zhong"/>
            <person name="J."/>
        </authorList>
    </citation>
    <scope>NUCLEOTIDE SEQUENCE [LARGE SCALE GENOMIC DNA]</scope>
</reference>